<dbReference type="InterPro" id="IPR014347">
    <property type="entry name" value="Tautomerase/MIF_sf"/>
</dbReference>
<comment type="similarity">
    <text evidence="2">Belongs to the MIF family.</text>
</comment>
<evidence type="ECO:0000313" key="15">
    <source>
        <dbReference type="Proteomes" id="UP000184330"/>
    </source>
</evidence>
<evidence type="ECO:0000256" key="5">
    <source>
        <dbReference type="ARBA" id="ARBA00023235"/>
    </source>
</evidence>
<dbReference type="Proteomes" id="UP000184330">
    <property type="component" value="Unassembled WGS sequence"/>
</dbReference>
<evidence type="ECO:0000256" key="13">
    <source>
        <dbReference type="SAM" id="MobiDB-lite"/>
    </source>
</evidence>
<dbReference type="EC" id="5.3.2.1" evidence="9"/>
<dbReference type="PANTHER" id="PTHR11954">
    <property type="entry name" value="D-DOPACHROME DECARBOXYLASE"/>
    <property type="match status" value="1"/>
</dbReference>
<evidence type="ECO:0000256" key="12">
    <source>
        <dbReference type="ARBA" id="ARBA00042730"/>
    </source>
</evidence>
<comment type="catalytic activity">
    <reaction evidence="7">
        <text>L-dopachrome = 5,6-dihydroxyindole-2-carboxylate</text>
        <dbReference type="Rhea" id="RHEA:13041"/>
        <dbReference type="ChEBI" id="CHEBI:16875"/>
        <dbReference type="ChEBI" id="CHEBI:57509"/>
        <dbReference type="EC" id="5.3.3.12"/>
    </reaction>
</comment>
<evidence type="ECO:0000256" key="8">
    <source>
        <dbReference type="ARBA" id="ARBA00038932"/>
    </source>
</evidence>
<keyword evidence="5" id="KW-0413">Isomerase</keyword>
<feature type="compositionally biased region" description="Basic and acidic residues" evidence="13">
    <location>
        <begin position="326"/>
        <end position="336"/>
    </location>
</feature>
<dbReference type="EMBL" id="FJOG01000005">
    <property type="protein sequence ID" value="CZR54573.1"/>
    <property type="molecule type" value="Genomic_DNA"/>
</dbReference>
<evidence type="ECO:0000256" key="9">
    <source>
        <dbReference type="ARBA" id="ARBA00039086"/>
    </source>
</evidence>
<dbReference type="GO" id="GO:0050178">
    <property type="term" value="F:phenylpyruvate tautomerase activity"/>
    <property type="evidence" value="ECO:0007669"/>
    <property type="project" value="UniProtKB-EC"/>
</dbReference>
<feature type="compositionally biased region" description="Basic and acidic residues" evidence="13">
    <location>
        <begin position="77"/>
        <end position="87"/>
    </location>
</feature>
<keyword evidence="4" id="KW-0964">Secreted</keyword>
<dbReference type="OrthoDB" id="255819at2759"/>
<accession>A0A1L7WP73</accession>
<dbReference type="GO" id="GO:0005576">
    <property type="term" value="C:extracellular region"/>
    <property type="evidence" value="ECO:0007669"/>
    <property type="project" value="UniProtKB-SubCell"/>
</dbReference>
<gene>
    <name evidence="14" type="ORF">PAC_04457</name>
</gene>
<feature type="region of interest" description="Disordered" evidence="13">
    <location>
        <begin position="1"/>
        <end position="104"/>
    </location>
</feature>
<feature type="region of interest" description="Disordered" evidence="13">
    <location>
        <begin position="263"/>
        <end position="300"/>
    </location>
</feature>
<organism evidence="14 15">
    <name type="scientific">Phialocephala subalpina</name>
    <dbReference type="NCBI Taxonomy" id="576137"/>
    <lineage>
        <taxon>Eukaryota</taxon>
        <taxon>Fungi</taxon>
        <taxon>Dikarya</taxon>
        <taxon>Ascomycota</taxon>
        <taxon>Pezizomycotina</taxon>
        <taxon>Leotiomycetes</taxon>
        <taxon>Helotiales</taxon>
        <taxon>Mollisiaceae</taxon>
        <taxon>Phialocephala</taxon>
        <taxon>Phialocephala fortinii species complex</taxon>
    </lineage>
</organism>
<keyword evidence="15" id="KW-1185">Reference proteome</keyword>
<reference evidence="14 15" key="1">
    <citation type="submission" date="2016-03" db="EMBL/GenBank/DDBJ databases">
        <authorList>
            <person name="Ploux O."/>
        </authorList>
    </citation>
    <scope>NUCLEOTIDE SEQUENCE [LARGE SCALE GENOMIC DNA]</scope>
    <source>
        <strain evidence="14 15">UAMH 11012</strain>
    </source>
</reference>
<evidence type="ECO:0000256" key="11">
    <source>
        <dbReference type="ARBA" id="ARBA00041912"/>
    </source>
</evidence>
<evidence type="ECO:0000256" key="4">
    <source>
        <dbReference type="ARBA" id="ARBA00022525"/>
    </source>
</evidence>
<feature type="region of interest" description="Disordered" evidence="13">
    <location>
        <begin position="319"/>
        <end position="343"/>
    </location>
</feature>
<dbReference type="SUPFAM" id="SSF55331">
    <property type="entry name" value="Tautomerase/MIF"/>
    <property type="match status" value="1"/>
</dbReference>
<evidence type="ECO:0000256" key="2">
    <source>
        <dbReference type="ARBA" id="ARBA00005851"/>
    </source>
</evidence>
<dbReference type="Pfam" id="PF01187">
    <property type="entry name" value="MIF"/>
    <property type="match status" value="1"/>
</dbReference>
<evidence type="ECO:0000256" key="10">
    <source>
        <dbReference type="ARBA" id="ARBA00041631"/>
    </source>
</evidence>
<dbReference type="STRING" id="576137.A0A1L7WP73"/>
<sequence>MPGSVRTIDATSQRYDPVDSLPSSPDKEQTTRRASTTISQISQIQLPPSPPAEVDLHKMREGSPRSGSPAALSSISKEGRRITRDIGRGAPGDQAIFSNTKTPEQKALAKRKSQYYGEVFANREPIASARERVLRESPIIADVRTNVIIQDEFSFITELSYFLSNRYQRPENSIVVSLAHSCCMLYGGNFDPAYTLTITALGSQLQPTTNKRNASLLAKHIDDSLGVDPKRGVIKFIAIAEENLATDGKTISGEVEQLEKEQAETNSSLYRGLSHGTNKSKRRQSMKSLRGTKTGGFLPTHNESLVSLSLATEDIPPLPAMPTEKSSMDRKAEKAQRIGRRKSFMATLFGKS</sequence>
<dbReference type="PANTHER" id="PTHR11954:SF6">
    <property type="entry name" value="MACROPHAGE MIGRATION INHIBITORY FACTOR"/>
    <property type="match status" value="1"/>
</dbReference>
<dbReference type="GO" id="GO:0004167">
    <property type="term" value="F:dopachrome isomerase activity"/>
    <property type="evidence" value="ECO:0007669"/>
    <property type="project" value="UniProtKB-EC"/>
</dbReference>
<evidence type="ECO:0000256" key="6">
    <source>
        <dbReference type="ARBA" id="ARBA00036735"/>
    </source>
</evidence>
<evidence type="ECO:0000256" key="3">
    <source>
        <dbReference type="ARBA" id="ARBA00022514"/>
    </source>
</evidence>
<proteinExistence type="inferred from homology"/>
<evidence type="ECO:0000256" key="7">
    <source>
        <dbReference type="ARBA" id="ARBA00036823"/>
    </source>
</evidence>
<dbReference type="AlphaFoldDB" id="A0A1L7WP73"/>
<comment type="subcellular location">
    <subcellularLocation>
        <location evidence="1">Secreted</location>
    </subcellularLocation>
</comment>
<comment type="catalytic activity">
    <reaction evidence="6">
        <text>3-phenylpyruvate = enol-phenylpyruvate</text>
        <dbReference type="Rhea" id="RHEA:17097"/>
        <dbReference type="ChEBI" id="CHEBI:16815"/>
        <dbReference type="ChEBI" id="CHEBI:18005"/>
        <dbReference type="EC" id="5.3.2.1"/>
    </reaction>
</comment>
<evidence type="ECO:0000313" key="14">
    <source>
        <dbReference type="EMBL" id="CZR54573.1"/>
    </source>
</evidence>
<name>A0A1L7WP73_9HELO</name>
<keyword evidence="3" id="KW-0202">Cytokine</keyword>
<feature type="compositionally biased region" description="Basic and acidic residues" evidence="13">
    <location>
        <begin position="54"/>
        <end position="63"/>
    </location>
</feature>
<protein>
    <recommendedName>
        <fullName evidence="12">L-dopachrome isomerase</fullName>
        <ecNumber evidence="9">5.3.2.1</ecNumber>
        <ecNumber evidence="8">5.3.3.12</ecNumber>
    </recommendedName>
    <alternativeName>
        <fullName evidence="10">L-dopachrome tautomerase</fullName>
    </alternativeName>
    <alternativeName>
        <fullName evidence="11">Phenylpyruvate tautomerase</fullName>
    </alternativeName>
</protein>
<dbReference type="Gene3D" id="3.30.429.10">
    <property type="entry name" value="Macrophage Migration Inhibitory Factor"/>
    <property type="match status" value="1"/>
</dbReference>
<evidence type="ECO:0000256" key="1">
    <source>
        <dbReference type="ARBA" id="ARBA00004613"/>
    </source>
</evidence>
<dbReference type="InterPro" id="IPR001398">
    <property type="entry name" value="Macrophage_inhib_fac"/>
</dbReference>
<dbReference type="EC" id="5.3.3.12" evidence="8"/>